<evidence type="ECO:0000313" key="9">
    <source>
        <dbReference type="Proteomes" id="UP000439903"/>
    </source>
</evidence>
<evidence type="ECO:0000313" key="8">
    <source>
        <dbReference type="EMBL" id="KAF0488034.1"/>
    </source>
</evidence>
<gene>
    <name evidence="8" type="ORF">F8M41_022428</name>
</gene>
<comment type="similarity">
    <text evidence="2 6">Belongs to the cytochrome P450 family.</text>
</comment>
<evidence type="ECO:0000256" key="2">
    <source>
        <dbReference type="ARBA" id="ARBA00010617"/>
    </source>
</evidence>
<reference evidence="8 9" key="1">
    <citation type="journal article" date="2019" name="Environ. Microbiol.">
        <title>At the nexus of three kingdoms: the genome of the mycorrhizal fungus Gigaspora margarita provides insights into plant, endobacterial and fungal interactions.</title>
        <authorList>
            <person name="Venice F."/>
            <person name="Ghignone S."/>
            <person name="Salvioli di Fossalunga A."/>
            <person name="Amselem J."/>
            <person name="Novero M."/>
            <person name="Xianan X."/>
            <person name="Sedzielewska Toro K."/>
            <person name="Morin E."/>
            <person name="Lipzen A."/>
            <person name="Grigoriev I.V."/>
            <person name="Henrissat B."/>
            <person name="Martin F.M."/>
            <person name="Bonfante P."/>
        </authorList>
    </citation>
    <scope>NUCLEOTIDE SEQUENCE [LARGE SCALE GENOMIC DNA]</scope>
    <source>
        <strain evidence="8 9">BEG34</strain>
    </source>
</reference>
<evidence type="ECO:0000256" key="4">
    <source>
        <dbReference type="ARBA" id="ARBA00023004"/>
    </source>
</evidence>
<keyword evidence="7" id="KW-1133">Transmembrane helix</keyword>
<dbReference type="Proteomes" id="UP000439903">
    <property type="component" value="Unassembled WGS sequence"/>
</dbReference>
<dbReference type="Gene3D" id="1.10.630.10">
    <property type="entry name" value="Cytochrome P450"/>
    <property type="match status" value="1"/>
</dbReference>
<accession>A0A8H4AF18</accession>
<evidence type="ECO:0000256" key="3">
    <source>
        <dbReference type="ARBA" id="ARBA00022723"/>
    </source>
</evidence>
<feature type="binding site" description="axial binding residue" evidence="5">
    <location>
        <position position="515"/>
    </location>
    <ligand>
        <name>heme</name>
        <dbReference type="ChEBI" id="CHEBI:30413"/>
    </ligand>
    <ligandPart>
        <name>Fe</name>
        <dbReference type="ChEBI" id="CHEBI:18248"/>
    </ligandPart>
</feature>
<dbReference type="EMBL" id="WTPW01000694">
    <property type="protein sequence ID" value="KAF0488034.1"/>
    <property type="molecule type" value="Genomic_DNA"/>
</dbReference>
<protein>
    <submittedName>
        <fullName evidence="8">Cytochrome P450</fullName>
    </submittedName>
</protein>
<dbReference type="PRINTS" id="PR00463">
    <property type="entry name" value="EP450I"/>
</dbReference>
<dbReference type="OrthoDB" id="2119687at2759"/>
<feature type="transmembrane region" description="Helical" evidence="7">
    <location>
        <begin position="21"/>
        <end position="42"/>
    </location>
</feature>
<evidence type="ECO:0000256" key="7">
    <source>
        <dbReference type="SAM" id="Phobius"/>
    </source>
</evidence>
<dbReference type="InterPro" id="IPR001128">
    <property type="entry name" value="Cyt_P450"/>
</dbReference>
<keyword evidence="4 5" id="KW-0408">Iron</keyword>
<dbReference type="PANTHER" id="PTHR24305:SF166">
    <property type="entry name" value="CYTOCHROME P450 12A4, MITOCHONDRIAL-RELATED"/>
    <property type="match status" value="1"/>
</dbReference>
<dbReference type="Pfam" id="PF00067">
    <property type="entry name" value="p450"/>
    <property type="match status" value="1"/>
</dbReference>
<dbReference type="InterPro" id="IPR017972">
    <property type="entry name" value="Cyt_P450_CS"/>
</dbReference>
<proteinExistence type="inferred from homology"/>
<dbReference type="GO" id="GO:0004497">
    <property type="term" value="F:monooxygenase activity"/>
    <property type="evidence" value="ECO:0007669"/>
    <property type="project" value="UniProtKB-KW"/>
</dbReference>
<dbReference type="SUPFAM" id="SSF48264">
    <property type="entry name" value="Cytochrome P450"/>
    <property type="match status" value="1"/>
</dbReference>
<name>A0A8H4AF18_GIGMA</name>
<dbReference type="GO" id="GO:0016705">
    <property type="term" value="F:oxidoreductase activity, acting on paired donors, with incorporation or reduction of molecular oxygen"/>
    <property type="evidence" value="ECO:0007669"/>
    <property type="project" value="InterPro"/>
</dbReference>
<comment type="cofactor">
    <cofactor evidence="1 5">
        <name>heme</name>
        <dbReference type="ChEBI" id="CHEBI:30413"/>
    </cofactor>
</comment>
<evidence type="ECO:0000256" key="5">
    <source>
        <dbReference type="PIRSR" id="PIRSR602401-1"/>
    </source>
</evidence>
<keyword evidence="5 6" id="KW-0349">Heme</keyword>
<dbReference type="GO" id="GO:0005506">
    <property type="term" value="F:iron ion binding"/>
    <property type="evidence" value="ECO:0007669"/>
    <property type="project" value="InterPro"/>
</dbReference>
<keyword evidence="7" id="KW-0812">Transmembrane</keyword>
<organism evidence="8 9">
    <name type="scientific">Gigaspora margarita</name>
    <dbReference type="NCBI Taxonomy" id="4874"/>
    <lineage>
        <taxon>Eukaryota</taxon>
        <taxon>Fungi</taxon>
        <taxon>Fungi incertae sedis</taxon>
        <taxon>Mucoromycota</taxon>
        <taxon>Glomeromycotina</taxon>
        <taxon>Glomeromycetes</taxon>
        <taxon>Diversisporales</taxon>
        <taxon>Gigasporaceae</taxon>
        <taxon>Gigaspora</taxon>
    </lineage>
</organism>
<keyword evidence="6" id="KW-0560">Oxidoreductase</keyword>
<sequence>MFLRIIESFNILDYLRIIESFNTVDYLLIILLTLLLYLFRFYHNYFTRPNPLPGPLPLPFELQNLFFDGNFHQLTASLRQKYGDICEFRLGGSRRIVLSKANYLDNLLAPSKNLALFPTYENSPAMNSLRNFGRGISLNNNYESWKVNKYFLVQSLSTPGFNEEAIKHNKDLFEVLDGYWNSLKKSQSCNDNWFEMDFVQWINRFMTDNISIIITGERGCSISSYYHSFNSDKSILESSLFDDPKVYNSDKFTRAIKAYLRGVSFFYFVHPFLRRYVPYFKNKANAVLESRDYMLKTIDNIIERRTFDLVNTPQKLKSKHDLLTNLITANHDAKSKLTEFLPDQEIRTVIFDMFLAGTDTSSNTLCYIIYYICLNPHVKQKMVEEIDLVFPDSSDTLSITANHLTRLKYCEAIIKEASRLMPVLPVAKRVASAECEVAGYIWPAKTIFQLNYASIHMNEKYWTNPTVFDPDRFYLQNDLGELNDDLSNFDQENKKSIHEKDKHSLVIFGGGIRSCPGKKLAMFNMLTFIALTFKKYDVELMDVDAPLKTHTDFIIHCLELKIKIKPRKSSL</sequence>
<dbReference type="GO" id="GO:0020037">
    <property type="term" value="F:heme binding"/>
    <property type="evidence" value="ECO:0007669"/>
    <property type="project" value="InterPro"/>
</dbReference>
<keyword evidence="6" id="KW-0503">Monooxygenase</keyword>
<evidence type="ECO:0000256" key="1">
    <source>
        <dbReference type="ARBA" id="ARBA00001971"/>
    </source>
</evidence>
<evidence type="ECO:0000256" key="6">
    <source>
        <dbReference type="RuleBase" id="RU000461"/>
    </source>
</evidence>
<dbReference type="InterPro" id="IPR036396">
    <property type="entry name" value="Cyt_P450_sf"/>
</dbReference>
<dbReference type="PRINTS" id="PR00385">
    <property type="entry name" value="P450"/>
</dbReference>
<dbReference type="InterPro" id="IPR050121">
    <property type="entry name" value="Cytochrome_P450_monoxygenase"/>
</dbReference>
<dbReference type="PANTHER" id="PTHR24305">
    <property type="entry name" value="CYTOCHROME P450"/>
    <property type="match status" value="1"/>
</dbReference>
<keyword evidence="7" id="KW-0472">Membrane</keyword>
<dbReference type="AlphaFoldDB" id="A0A8H4AF18"/>
<dbReference type="InterPro" id="IPR002401">
    <property type="entry name" value="Cyt_P450_E_grp-I"/>
</dbReference>
<comment type="caution">
    <text evidence="8">The sequence shown here is derived from an EMBL/GenBank/DDBJ whole genome shotgun (WGS) entry which is preliminary data.</text>
</comment>
<keyword evidence="9" id="KW-1185">Reference proteome</keyword>
<dbReference type="PROSITE" id="PS00086">
    <property type="entry name" value="CYTOCHROME_P450"/>
    <property type="match status" value="1"/>
</dbReference>
<keyword evidence="3 5" id="KW-0479">Metal-binding</keyword>